<organism evidence="9 10">
    <name type="scientific">Parabacteroides merdae CL03T12C32</name>
    <dbReference type="NCBI Taxonomy" id="999420"/>
    <lineage>
        <taxon>Bacteria</taxon>
        <taxon>Pseudomonadati</taxon>
        <taxon>Bacteroidota</taxon>
        <taxon>Bacteroidia</taxon>
        <taxon>Bacteroidales</taxon>
        <taxon>Tannerellaceae</taxon>
        <taxon>Parabacteroides</taxon>
    </lineage>
</organism>
<evidence type="ECO:0000256" key="5">
    <source>
        <dbReference type="ARBA" id="ARBA00023136"/>
    </source>
</evidence>
<evidence type="ECO:0000256" key="3">
    <source>
        <dbReference type="ARBA" id="ARBA00022452"/>
    </source>
</evidence>
<dbReference type="InterPro" id="IPR039426">
    <property type="entry name" value="TonB-dep_rcpt-like"/>
</dbReference>
<dbReference type="Pfam" id="PF07660">
    <property type="entry name" value="STN"/>
    <property type="match status" value="1"/>
</dbReference>
<dbReference type="AlphaFoldDB" id="K5ZJG3"/>
<evidence type="ECO:0000259" key="8">
    <source>
        <dbReference type="SMART" id="SM00965"/>
    </source>
</evidence>
<keyword evidence="6 7" id="KW-0998">Cell outer membrane</keyword>
<evidence type="ECO:0000256" key="6">
    <source>
        <dbReference type="ARBA" id="ARBA00023237"/>
    </source>
</evidence>
<dbReference type="NCBIfam" id="TIGR04057">
    <property type="entry name" value="SusC_RagA_signa"/>
    <property type="match status" value="1"/>
</dbReference>
<name>K5ZJG3_9BACT</name>
<reference evidence="9 10" key="1">
    <citation type="submission" date="2012-02" db="EMBL/GenBank/DDBJ databases">
        <title>The Genome Sequence of Parabacteroides merdae CL03T12C32.</title>
        <authorList>
            <consortium name="The Broad Institute Genome Sequencing Platform"/>
            <person name="Earl A."/>
            <person name="Ward D."/>
            <person name="Feldgarden M."/>
            <person name="Gevers D."/>
            <person name="Zitomersky N.L."/>
            <person name="Coyne M.J."/>
            <person name="Comstock L.E."/>
            <person name="Young S.K."/>
            <person name="Zeng Q."/>
            <person name="Gargeya S."/>
            <person name="Fitzgerald M."/>
            <person name="Haas B."/>
            <person name="Abouelleil A."/>
            <person name="Alvarado L."/>
            <person name="Arachchi H.M."/>
            <person name="Berlin A."/>
            <person name="Chapman S.B."/>
            <person name="Gearin G."/>
            <person name="Goldberg J."/>
            <person name="Griggs A."/>
            <person name="Gujja S."/>
            <person name="Hansen M."/>
            <person name="Heiman D."/>
            <person name="Howarth C."/>
            <person name="Larimer J."/>
            <person name="Lui A."/>
            <person name="MacDonald P.J.P."/>
            <person name="McCowen C."/>
            <person name="Montmayeur A."/>
            <person name="Murphy C."/>
            <person name="Neiman D."/>
            <person name="Pearson M."/>
            <person name="Priest M."/>
            <person name="Roberts A."/>
            <person name="Saif S."/>
            <person name="Shea T."/>
            <person name="Sisk P."/>
            <person name="Stolte C."/>
            <person name="Sykes S."/>
            <person name="Wortman J."/>
            <person name="Nusbaum C."/>
            <person name="Birren B."/>
        </authorList>
    </citation>
    <scope>NUCLEOTIDE SEQUENCE [LARGE SCALE GENOMIC DNA]</scope>
    <source>
        <strain evidence="9 10">CL03T12C32</strain>
    </source>
</reference>
<proteinExistence type="inferred from homology"/>
<dbReference type="Gene3D" id="2.40.170.20">
    <property type="entry name" value="TonB-dependent receptor, beta-barrel domain"/>
    <property type="match status" value="1"/>
</dbReference>
<gene>
    <name evidence="9" type="ORF">HMPREF1060_02546</name>
</gene>
<dbReference type="GO" id="GO:0009279">
    <property type="term" value="C:cell outer membrane"/>
    <property type="evidence" value="ECO:0007669"/>
    <property type="project" value="UniProtKB-SubCell"/>
</dbReference>
<dbReference type="SUPFAM" id="SSF56935">
    <property type="entry name" value="Porins"/>
    <property type="match status" value="1"/>
</dbReference>
<feature type="domain" description="Secretin/TonB short N-terminal" evidence="8">
    <location>
        <begin position="75"/>
        <end position="126"/>
    </location>
</feature>
<dbReference type="InterPro" id="IPR023997">
    <property type="entry name" value="TonB-dep_OMP_SusC/RagA_CS"/>
</dbReference>
<evidence type="ECO:0000256" key="7">
    <source>
        <dbReference type="PROSITE-ProRule" id="PRU01360"/>
    </source>
</evidence>
<dbReference type="PROSITE" id="PS52016">
    <property type="entry name" value="TONB_DEPENDENT_REC_3"/>
    <property type="match status" value="1"/>
</dbReference>
<dbReference type="InterPro" id="IPR011662">
    <property type="entry name" value="Secretin/TonB_short_N"/>
</dbReference>
<dbReference type="Proteomes" id="UP000006271">
    <property type="component" value="Unassembled WGS sequence"/>
</dbReference>
<evidence type="ECO:0000256" key="2">
    <source>
        <dbReference type="ARBA" id="ARBA00022448"/>
    </source>
</evidence>
<keyword evidence="4 7" id="KW-0812">Transmembrane</keyword>
<keyword evidence="3 7" id="KW-1134">Transmembrane beta strand</keyword>
<accession>K5ZJG3</accession>
<keyword evidence="5 7" id="KW-0472">Membrane</keyword>
<comment type="similarity">
    <text evidence="7">Belongs to the TonB-dependent receptor family.</text>
</comment>
<dbReference type="Gene3D" id="2.60.40.1120">
    <property type="entry name" value="Carboxypeptidase-like, regulatory domain"/>
    <property type="match status" value="1"/>
</dbReference>
<protein>
    <submittedName>
        <fullName evidence="9">SusC/RagA family TonB-linked outer membrane protein</fullName>
    </submittedName>
</protein>
<dbReference type="InterPro" id="IPR037066">
    <property type="entry name" value="Plug_dom_sf"/>
</dbReference>
<dbReference type="FunFam" id="2.60.40.1120:FF:000003">
    <property type="entry name" value="Outer membrane protein Omp121"/>
    <property type="match status" value="1"/>
</dbReference>
<dbReference type="Gene3D" id="2.170.130.10">
    <property type="entry name" value="TonB-dependent receptor, plug domain"/>
    <property type="match status" value="1"/>
</dbReference>
<dbReference type="InterPro" id="IPR023996">
    <property type="entry name" value="TonB-dep_OMP_SusC/RagA"/>
</dbReference>
<comment type="subcellular location">
    <subcellularLocation>
        <location evidence="1 7">Cell outer membrane</location>
        <topology evidence="1 7">Multi-pass membrane protein</topology>
    </subcellularLocation>
</comment>
<sequence length="1124" mass="127398">MTNYFSFQHFRKMNVRFMLLKKIPLCMKLSVIMLFICVGLAYASDSYSQNVLLNIDVNNKSVQEVLDEIEKQSDFHFFYNNKQVNTSRIVSIKSKQKNVFNVLEQLFSGTNISYKVLDKSIILSPKEVLVAQQKSRKITGVVTDGKGEPVPGANVIQRGTTNGTISDIDGKFSLEVPDNATLVISFIGYVTKNIAVGHKEIFNITLLEDSRKLDEVVVTALGIKREEKALGYAVQKVKGDNLTIVKSVDVGTAITGKIAGLNVQNSSEFNEAPSMQLRGETPLLVVDGVPYGNITLRDIASDDIESIDVLKGATASALYGSRGGSGAIMVTTKRGKEEGLNVSINSNTMFDAGFLRLPEVQTSYSTGMNGKYNSEDFVWGDKMDIGRTAIQWDPIGMEWKDMPLISKGKNNFKNFLEQSIVTNNNISVVQKGKYGSVRTSLTHIYNKGQYPNTKLNKLTYTVSGDMKWKDLTFEGGLTYNKRFYPNNEGTGYGTGGYIYSMLVWTGTDLDIRDYKNYWLKKNEVQNWPNKVWYDNPYFIANEIIHSSDYDVVNGFMNAKYDFTPWLRASLRTGVDMYTEREIWRNSIGAYGGWDKKGYYEEQRKGGYSINNDIIISADKKFGDFSIDGFVGTTLYFYQDDVLNGKTSNGITIPGYYSLKASVDPAKVYSTIKKKQVNSLYGKASGSWKSTLFLDITARNDWSSTLPAETRSYFYPSISGSLVISELFNMPKWFDFWKIRASWTQTKSDLGVYDTDRSYSISTNLWDNMNGATYPTTMRNTLVEPSATRTYEIGTGMHFFKNRLQVDIAYYNKLYYNLTKEAAISDACGFEYTLINTEEEHVRKGVEVTVSANIIQSKDWDWSTTFNWALDRYYYSKIDPIYSTQKDWVKPGERWDWLGYYDWERDPYGNIIHDNGYPIQSKYQSVAGYENPDWVFGFNNTVRYKDFTLSFTLDGRIGGVTHSVMDQALWMTGAHRDSDTFWRYDEVVNGNKSYIGEGVKVVSGSVEYDSQGHIISDTRVFAPNDKAVSYEGYMKLYNGAGNVWDAKHQHILKQTFIKLRELSLNYNIPQNVCNKIGMKGASVAFVGNNLFMLTKDFKFSDPDKATENLNSPSLRMLGCNIKINF</sequence>
<dbReference type="SUPFAM" id="SSF49464">
    <property type="entry name" value="Carboxypeptidase regulatory domain-like"/>
    <property type="match status" value="1"/>
</dbReference>
<dbReference type="InterPro" id="IPR012910">
    <property type="entry name" value="Plug_dom"/>
</dbReference>
<dbReference type="SMART" id="SM00965">
    <property type="entry name" value="STN"/>
    <property type="match status" value="1"/>
</dbReference>
<dbReference type="Pfam" id="PF07715">
    <property type="entry name" value="Plug"/>
    <property type="match status" value="1"/>
</dbReference>
<dbReference type="HOGENOM" id="CLU_004317_2_1_10"/>
<evidence type="ECO:0000313" key="10">
    <source>
        <dbReference type="Proteomes" id="UP000006271"/>
    </source>
</evidence>
<evidence type="ECO:0000256" key="1">
    <source>
        <dbReference type="ARBA" id="ARBA00004571"/>
    </source>
</evidence>
<evidence type="ECO:0000256" key="4">
    <source>
        <dbReference type="ARBA" id="ARBA00022692"/>
    </source>
</evidence>
<comment type="caution">
    <text evidence="9">The sequence shown here is derived from an EMBL/GenBank/DDBJ whole genome shotgun (WGS) entry which is preliminary data.</text>
</comment>
<dbReference type="InterPro" id="IPR008969">
    <property type="entry name" value="CarboxyPept-like_regulatory"/>
</dbReference>
<dbReference type="NCBIfam" id="TIGR04056">
    <property type="entry name" value="OMP_RagA_SusC"/>
    <property type="match status" value="1"/>
</dbReference>
<dbReference type="PATRIC" id="fig|999420.3.peg.2621"/>
<dbReference type="Pfam" id="PF13715">
    <property type="entry name" value="CarbopepD_reg_2"/>
    <property type="match status" value="1"/>
</dbReference>
<dbReference type="InterPro" id="IPR036942">
    <property type="entry name" value="Beta-barrel_TonB_sf"/>
</dbReference>
<dbReference type="EMBL" id="AGZQ01000013">
    <property type="protein sequence ID" value="EKN11415.1"/>
    <property type="molecule type" value="Genomic_DNA"/>
</dbReference>
<keyword evidence="2 7" id="KW-0813">Transport</keyword>
<evidence type="ECO:0000313" key="9">
    <source>
        <dbReference type="EMBL" id="EKN11415.1"/>
    </source>
</evidence>